<dbReference type="PANTHER" id="PTHR15614:SF2">
    <property type="entry name" value="INTRAFLAGELLAR TRANSPORT PROTEIN 81 HOMOLOG"/>
    <property type="match status" value="1"/>
</dbReference>
<dbReference type="PANTHER" id="PTHR15614">
    <property type="entry name" value="INTRAFLAGELLAR TRANSPORT PROTEIN 81 HOMOLOG"/>
    <property type="match status" value="1"/>
</dbReference>
<keyword evidence="4" id="KW-0969">Cilium</keyword>
<comment type="subcellular location">
    <subcellularLocation>
        <location evidence="1">Cell projection</location>
        <location evidence="1">Cilium</location>
    </subcellularLocation>
</comment>
<reference evidence="8" key="1">
    <citation type="submission" date="2020-02" db="EMBL/GenBank/DDBJ databases">
        <title>Relaxed selection underlies rapid genomic changes in the transitions from sociality to social parasitism in ants.</title>
        <authorList>
            <person name="Bi X."/>
        </authorList>
    </citation>
    <scope>NUCLEOTIDE SEQUENCE</scope>
    <source>
        <strain evidence="8">BGI-DK2014c</strain>
        <tissue evidence="8">Whole body</tissue>
    </source>
</reference>
<evidence type="ECO:0000313" key="8">
    <source>
        <dbReference type="EMBL" id="KAG5318517.1"/>
    </source>
</evidence>
<comment type="similarity">
    <text evidence="6">Belongs to the IFT81 family.</text>
</comment>
<dbReference type="GO" id="GO:0042073">
    <property type="term" value="P:intraciliary transport"/>
    <property type="evidence" value="ECO:0007669"/>
    <property type="project" value="InterPro"/>
</dbReference>
<evidence type="ECO:0000256" key="5">
    <source>
        <dbReference type="ARBA" id="ARBA00023273"/>
    </source>
</evidence>
<dbReference type="InterPro" id="IPR041146">
    <property type="entry name" value="IFT81_CH"/>
</dbReference>
<evidence type="ECO:0000256" key="6">
    <source>
        <dbReference type="ARBA" id="ARBA00043983"/>
    </source>
</evidence>
<evidence type="ECO:0000313" key="9">
    <source>
        <dbReference type="Proteomes" id="UP000668214"/>
    </source>
</evidence>
<feature type="domain" description="IFT81 calponin homology" evidence="7">
    <location>
        <begin position="3"/>
        <end position="124"/>
    </location>
</feature>
<keyword evidence="2" id="KW-0970">Cilium biogenesis/degradation</keyword>
<dbReference type="Proteomes" id="UP000668214">
    <property type="component" value="Unassembled WGS sequence"/>
</dbReference>
<evidence type="ECO:0000256" key="2">
    <source>
        <dbReference type="ARBA" id="ARBA00022794"/>
    </source>
</evidence>
<evidence type="ECO:0000256" key="4">
    <source>
        <dbReference type="ARBA" id="ARBA00023069"/>
    </source>
</evidence>
<evidence type="ECO:0000256" key="3">
    <source>
        <dbReference type="ARBA" id="ARBA00023054"/>
    </source>
</evidence>
<proteinExistence type="inferred from homology"/>
<evidence type="ECO:0000259" key="7">
    <source>
        <dbReference type="Pfam" id="PF18383"/>
    </source>
</evidence>
<name>A0A836EQ57_9HYME</name>
<feature type="non-terminal residue" evidence="8">
    <location>
        <position position="168"/>
    </location>
</feature>
<accession>A0A836EQ57</accession>
<dbReference type="Gene3D" id="1.10.418.70">
    <property type="entry name" value="Intraflagellar transport protein 81, N-terminal domain"/>
    <property type="match status" value="1"/>
</dbReference>
<gene>
    <name evidence="8" type="primary">Ift81_1</name>
    <name evidence="8" type="ORF">G6Z78_0009740</name>
</gene>
<dbReference type="Pfam" id="PF18383">
    <property type="entry name" value="IFT81_CH"/>
    <property type="match status" value="1"/>
</dbReference>
<evidence type="ECO:0000256" key="1">
    <source>
        <dbReference type="ARBA" id="ARBA00004138"/>
    </source>
</evidence>
<keyword evidence="9" id="KW-1185">Reference proteome</keyword>
<dbReference type="GO" id="GO:0015631">
    <property type="term" value="F:tubulin binding"/>
    <property type="evidence" value="ECO:0007669"/>
    <property type="project" value="InterPro"/>
</dbReference>
<dbReference type="InterPro" id="IPR029600">
    <property type="entry name" value="IFT81"/>
</dbReference>
<dbReference type="InterPro" id="IPR043016">
    <property type="entry name" value="IFT81_N_sf"/>
</dbReference>
<organism evidence="8 9">
    <name type="scientific">Pseudoatta argentina</name>
    <dbReference type="NCBI Taxonomy" id="621737"/>
    <lineage>
        <taxon>Eukaryota</taxon>
        <taxon>Metazoa</taxon>
        <taxon>Ecdysozoa</taxon>
        <taxon>Arthropoda</taxon>
        <taxon>Hexapoda</taxon>
        <taxon>Insecta</taxon>
        <taxon>Pterygota</taxon>
        <taxon>Neoptera</taxon>
        <taxon>Endopterygota</taxon>
        <taxon>Hymenoptera</taxon>
        <taxon>Apocrita</taxon>
        <taxon>Aculeata</taxon>
        <taxon>Formicoidea</taxon>
        <taxon>Formicidae</taxon>
        <taxon>Myrmicinae</taxon>
        <taxon>Pseudoatta</taxon>
    </lineage>
</organism>
<keyword evidence="3" id="KW-0175">Coiled coil</keyword>
<dbReference type="GO" id="GO:0030992">
    <property type="term" value="C:intraciliary transport particle B"/>
    <property type="evidence" value="ECO:0007669"/>
    <property type="project" value="InterPro"/>
</dbReference>
<keyword evidence="5" id="KW-0966">Cell projection</keyword>
<dbReference type="AlphaFoldDB" id="A0A836EQ57"/>
<feature type="non-terminal residue" evidence="8">
    <location>
        <position position="1"/>
    </location>
</feature>
<sequence>MSENVKFIVTEINKLLGRNYSIIGFNTLNTEDLLQILCSVLMKIQQQDDSDTDIKLNSPEENSIYVLTALRILNYQSDVQPILFRQGLVRGEVEIIHPILKWLLMHIDTVQKRAYLSQFLVKIDTIFSLVDRCKILDLENNYNKRRISEMLYIKEQTERINLQKTQKI</sequence>
<dbReference type="GO" id="GO:0060271">
    <property type="term" value="P:cilium assembly"/>
    <property type="evidence" value="ECO:0007669"/>
    <property type="project" value="InterPro"/>
</dbReference>
<protein>
    <submittedName>
        <fullName evidence="8">IFT81 protein</fullName>
    </submittedName>
</protein>
<comment type="caution">
    <text evidence="8">The sequence shown here is derived from an EMBL/GenBank/DDBJ whole genome shotgun (WGS) entry which is preliminary data.</text>
</comment>
<dbReference type="EMBL" id="JAANIA010001918">
    <property type="protein sequence ID" value="KAG5318517.1"/>
    <property type="molecule type" value="Genomic_DNA"/>
</dbReference>
<dbReference type="GO" id="GO:0036064">
    <property type="term" value="C:ciliary basal body"/>
    <property type="evidence" value="ECO:0007669"/>
    <property type="project" value="TreeGrafter"/>
</dbReference>